<dbReference type="PROSITE" id="PS51186">
    <property type="entry name" value="GNAT"/>
    <property type="match status" value="1"/>
</dbReference>
<comment type="caution">
    <text evidence="2">The sequence shown here is derived from an EMBL/GenBank/DDBJ whole genome shotgun (WGS) entry which is preliminary data.</text>
</comment>
<dbReference type="EMBL" id="BSSA01000014">
    <property type="protein sequence ID" value="GLW71903.1"/>
    <property type="molecule type" value="Genomic_DNA"/>
</dbReference>
<dbReference type="AlphaFoldDB" id="A0A9W6QBJ1"/>
<feature type="domain" description="N-acetyltransferase" evidence="1">
    <location>
        <begin position="55"/>
        <end position="235"/>
    </location>
</feature>
<sequence length="237" mass="25627">MLDDATLPELVRAWTSGWAVSRGAADPAPEPWGWSIDVGQPRHVWRHVLPEPAEAEVRKIADGTTVPWTWLKLFAEDERVLPWVGPGWHQDVPGYLMTLPLRPGAGRPAVPSGYRITTWSRGGTVRALVRTTGGEFAARGQLGLAPATPLGGRTDAPLIAVPDQIETAPEHRRRGLGAALMRTLQHEAHEAGARTALLVGTTEGRALYTSLGWTLRSPMASFWYDPSTPTARPSGGS</sequence>
<reference evidence="2" key="1">
    <citation type="submission" date="2023-02" db="EMBL/GenBank/DDBJ databases">
        <title>Kitasatospora phosalacinea NBRC 14627.</title>
        <authorList>
            <person name="Ichikawa N."/>
            <person name="Sato H."/>
            <person name="Tonouchi N."/>
        </authorList>
    </citation>
    <scope>NUCLEOTIDE SEQUENCE</scope>
    <source>
        <strain evidence="2">NBRC 14627</strain>
    </source>
</reference>
<organism evidence="2 3">
    <name type="scientific">Kitasatospora phosalacinea</name>
    <dbReference type="NCBI Taxonomy" id="2065"/>
    <lineage>
        <taxon>Bacteria</taxon>
        <taxon>Bacillati</taxon>
        <taxon>Actinomycetota</taxon>
        <taxon>Actinomycetes</taxon>
        <taxon>Kitasatosporales</taxon>
        <taxon>Streptomycetaceae</taxon>
        <taxon>Kitasatospora</taxon>
    </lineage>
</organism>
<dbReference type="GO" id="GO:0016747">
    <property type="term" value="F:acyltransferase activity, transferring groups other than amino-acyl groups"/>
    <property type="evidence" value="ECO:0007669"/>
    <property type="project" value="InterPro"/>
</dbReference>
<accession>A0A9W6QBJ1</accession>
<gene>
    <name evidence="2" type="ORF">Kpho02_42020</name>
</gene>
<dbReference type="RefSeq" id="WP_285737644.1">
    <property type="nucleotide sequence ID" value="NZ_BSSA01000014.1"/>
</dbReference>
<dbReference type="InterPro" id="IPR016181">
    <property type="entry name" value="Acyl_CoA_acyltransferase"/>
</dbReference>
<protein>
    <recommendedName>
        <fullName evidence="1">N-acetyltransferase domain-containing protein</fullName>
    </recommendedName>
</protein>
<name>A0A9W6QBJ1_9ACTN</name>
<dbReference type="Pfam" id="PF13508">
    <property type="entry name" value="Acetyltransf_7"/>
    <property type="match status" value="1"/>
</dbReference>
<proteinExistence type="predicted"/>
<dbReference type="InterPro" id="IPR000182">
    <property type="entry name" value="GNAT_dom"/>
</dbReference>
<dbReference type="CDD" id="cd04301">
    <property type="entry name" value="NAT_SF"/>
    <property type="match status" value="1"/>
</dbReference>
<dbReference type="Proteomes" id="UP001165041">
    <property type="component" value="Unassembled WGS sequence"/>
</dbReference>
<evidence type="ECO:0000313" key="3">
    <source>
        <dbReference type="Proteomes" id="UP001165041"/>
    </source>
</evidence>
<dbReference type="SUPFAM" id="SSF55729">
    <property type="entry name" value="Acyl-CoA N-acyltransferases (Nat)"/>
    <property type="match status" value="1"/>
</dbReference>
<evidence type="ECO:0000313" key="2">
    <source>
        <dbReference type="EMBL" id="GLW71903.1"/>
    </source>
</evidence>
<evidence type="ECO:0000259" key="1">
    <source>
        <dbReference type="PROSITE" id="PS51186"/>
    </source>
</evidence>
<dbReference type="Gene3D" id="3.40.630.30">
    <property type="match status" value="1"/>
</dbReference>